<evidence type="ECO:0007829" key="4">
    <source>
        <dbReference type="PDB" id="7Y8U"/>
    </source>
</evidence>
<dbReference type="InterPro" id="IPR011249">
    <property type="entry name" value="Metalloenz_LuxS/M16"/>
</dbReference>
<keyword evidence="4 5" id="KW-0002">3D-structure</keyword>
<protein>
    <submittedName>
        <fullName evidence="1 2">AlbE homolog</fullName>
    </submittedName>
</protein>
<sequence length="381" mass="44076">MDIKINGIKKYTIHVLAKVSASGMEFTQEKDFEHQLLLTDMLETVIRKSVEVNPVLHFHLRKSIIMNHSYFILGLNYIPPAFATKNVKSIHEIYQAIQDVNDLQLLDEFEKSKEKLINKIQQYKHSDSHSGSIRLKDRLFADKKYGSDRLGNFEKMNKITDNIIYAAPDMVNKICEGDGLFYHINDGAIHISNIKDFNYYIPAVINEGVEDIRTDFSKEYSILTCAYTFEHVTDLEREILIPMFDGYIGKYGHSVLFKTLRLVDENLYHISSHYDQESNLLFITVLCSKNQLSTILTKIQHTIESIEFDSVSFSLSKVMFENESRFRFEDINGLLSHVIKQHGEYKNPESFLKAIQNTDIADFYRLKANMRWVGTSIVEGG</sequence>
<dbReference type="AlphaFoldDB" id="A0A9X9ZA64"/>
<evidence type="ECO:0000313" key="1">
    <source>
        <dbReference type="PDB" id="7Y8U"/>
    </source>
</evidence>
<evidence type="ECO:0000313" key="2">
    <source>
        <dbReference type="PDB" id="7Y8V"/>
    </source>
</evidence>
<dbReference type="PDB" id="7Y8U">
    <property type="method" value="X-ray"/>
    <property type="resolution" value="2.10 A"/>
    <property type="chains" value="E=1-381"/>
</dbReference>
<dbReference type="GO" id="GO:0046872">
    <property type="term" value="F:metal ion binding"/>
    <property type="evidence" value="ECO:0007669"/>
    <property type="project" value="InterPro"/>
</dbReference>
<proteinExistence type="evidence at protein level"/>
<dbReference type="PDB" id="7Y8V">
    <property type="method" value="X-ray"/>
    <property type="resolution" value="2.30 A"/>
    <property type="chains" value="E=1-381"/>
</dbReference>
<dbReference type="PDB" id="7Y8X">
    <property type="method" value="X-ray"/>
    <property type="resolution" value="2.25 A"/>
    <property type="chains" value="E=1-381"/>
</dbReference>
<name>A0A9X9ZA64_BACTR</name>
<dbReference type="SUPFAM" id="SSF63411">
    <property type="entry name" value="LuxS/MPP-like metallohydrolase"/>
    <property type="match status" value="1"/>
</dbReference>
<dbReference type="RefSeq" id="WP_039236246.1">
    <property type="nucleotide sequence ID" value="NZ_JWIQ02000079.1"/>
</dbReference>
<dbReference type="SMR" id="A0A9X9ZA64"/>
<accession>A0A9X9ZA64</accession>
<organism evidence="3">
    <name type="scientific">Bacillus thermotolerans</name>
    <name type="common">Quasibacillus thermotolerans</name>
    <dbReference type="NCBI Taxonomy" id="1221996"/>
    <lineage>
        <taxon>Bacteria</taxon>
        <taxon>Bacillati</taxon>
        <taxon>Bacillota</taxon>
        <taxon>Bacilli</taxon>
        <taxon>Bacillales</taxon>
        <taxon>Bacillaceae</taxon>
        <taxon>Bacillus</taxon>
    </lineage>
</organism>
<reference evidence="4 5" key="1">
    <citation type="journal article" date="2022" name="Structure">
        <title>Crystal structure of the AlbEF complex involved in subtilosin A biosynthesis.</title>
        <authorList>
            <person name="Ishida K."/>
            <person name="Nakamura A."/>
            <person name="Kojima S."/>
        </authorList>
    </citation>
    <scope>X-RAY CRYSTALLOGRAPHY (2.10 ANGSTROMS)</scope>
</reference>
<evidence type="ECO:0000313" key="3">
    <source>
        <dbReference type="PDB" id="7Y8X"/>
    </source>
</evidence>
<evidence type="ECO:0007829" key="5">
    <source>
        <dbReference type="PDB" id="7Y8V"/>
    </source>
</evidence>